<dbReference type="AlphaFoldDB" id="A0A175VLD3"/>
<reference evidence="1 2" key="1">
    <citation type="submission" date="2016-02" db="EMBL/GenBank/DDBJ databases">
        <title>Draft genome sequence of Aeromonas trota strain 1999lcr isolated from cerebrospinal fluid (CSF).</title>
        <authorList>
            <person name="Dallagassa C.B."/>
            <person name="Prediger K.C."/>
            <person name="Weiss V.A."/>
            <person name="Assis F.E."/>
            <person name="Baura V."/>
            <person name="Cruz L.M."/>
            <person name="Souza E.M."/>
            <person name="Pedrosa F.O."/>
            <person name="Fadel-Picheth C.M."/>
        </authorList>
    </citation>
    <scope>NUCLEOTIDE SEQUENCE [LARGE SCALE GENOMIC DNA]</scope>
    <source>
        <strain evidence="1 2">1999lcr</strain>
    </source>
</reference>
<sequence length="222" mass="24391">MTLPTYNQALLEMASQSLAELARTAAQKAGKRTPAQESHFLCTWMAESLKEKRFSRLVMEDLKEWVQLGRTLGAGADLKGLLERIVNQYERAMAAPTQLGTRLNALLAELAAAGWLVITESEIKAKLKLQSGGQPSLIISASEYGEHIEDGELTRPLTLYVRGDEQQLARAAFTHALLLSQGNKKGSLVKHHKAYRLMPGNAQPARALLAETHLPDEARQPA</sequence>
<evidence type="ECO:0000313" key="2">
    <source>
        <dbReference type="Proteomes" id="UP000078435"/>
    </source>
</evidence>
<dbReference type="Pfam" id="PF11140">
    <property type="entry name" value="DUF2913"/>
    <property type="match status" value="1"/>
</dbReference>
<protein>
    <recommendedName>
        <fullName evidence="3">DUF2913 family protein</fullName>
    </recommendedName>
</protein>
<organism evidence="1 2">
    <name type="scientific">Aeromonas enteropelogenes</name>
    <name type="common">Aeromonas trota</name>
    <dbReference type="NCBI Taxonomy" id="29489"/>
    <lineage>
        <taxon>Bacteria</taxon>
        <taxon>Pseudomonadati</taxon>
        <taxon>Pseudomonadota</taxon>
        <taxon>Gammaproteobacteria</taxon>
        <taxon>Aeromonadales</taxon>
        <taxon>Aeromonadaceae</taxon>
        <taxon>Aeromonas</taxon>
    </lineage>
</organism>
<dbReference type="InterPro" id="IPR021316">
    <property type="entry name" value="DUF2913"/>
</dbReference>
<evidence type="ECO:0008006" key="3">
    <source>
        <dbReference type="Google" id="ProtNLM"/>
    </source>
</evidence>
<dbReference type="OrthoDB" id="5814407at2"/>
<gene>
    <name evidence="1" type="ORF">LCR_06370</name>
</gene>
<accession>A0A175VLD3</accession>
<dbReference type="STRING" id="29489.VL01_16560"/>
<evidence type="ECO:0000313" key="1">
    <source>
        <dbReference type="EMBL" id="KXU81330.1"/>
    </source>
</evidence>
<comment type="caution">
    <text evidence="1">The sequence shown here is derived from an EMBL/GenBank/DDBJ whole genome shotgun (WGS) entry which is preliminary data.</text>
</comment>
<dbReference type="Proteomes" id="UP000078435">
    <property type="component" value="Unassembled WGS sequence"/>
</dbReference>
<name>A0A175VLD3_AEREN</name>
<dbReference type="EMBL" id="JMGO02000002">
    <property type="protein sequence ID" value="KXU81330.1"/>
    <property type="molecule type" value="Genomic_DNA"/>
</dbReference>
<proteinExistence type="predicted"/>
<dbReference type="RefSeq" id="WP_026458230.1">
    <property type="nucleotide sequence ID" value="NZ_JMGO02000002.1"/>
</dbReference>